<proteinExistence type="predicted"/>
<dbReference type="InterPro" id="IPR057162">
    <property type="entry name" value="DUF7840"/>
</dbReference>
<evidence type="ECO:0000313" key="5">
    <source>
        <dbReference type="EMBL" id="MBB1162827.1"/>
    </source>
</evidence>
<dbReference type="Proteomes" id="UP000586093">
    <property type="component" value="Unassembled WGS sequence"/>
</dbReference>
<accession>A0A839HJF5</accession>
<evidence type="ECO:0000256" key="1">
    <source>
        <dbReference type="SAM" id="SignalP"/>
    </source>
</evidence>
<dbReference type="InterPro" id="IPR057165">
    <property type="entry name" value="DUF7843"/>
</dbReference>
<evidence type="ECO:0000259" key="3">
    <source>
        <dbReference type="Pfam" id="PF25222"/>
    </source>
</evidence>
<protein>
    <submittedName>
        <fullName evidence="5">DUF4105 domain-containing protein</fullName>
    </submittedName>
</protein>
<evidence type="ECO:0000313" key="6">
    <source>
        <dbReference type="Proteomes" id="UP000586093"/>
    </source>
</evidence>
<dbReference type="RefSeq" id="WP_182665154.1">
    <property type="nucleotide sequence ID" value="NZ_JACIVI010000005.1"/>
</dbReference>
<comment type="caution">
    <text evidence="5">The sequence shown here is derived from an EMBL/GenBank/DDBJ whole genome shotgun (WGS) entry which is preliminary data.</text>
</comment>
<feature type="domain" description="DUF7840" evidence="3">
    <location>
        <begin position="429"/>
        <end position="608"/>
    </location>
</feature>
<dbReference type="Pfam" id="PF25225">
    <property type="entry name" value="DUF7843"/>
    <property type="match status" value="1"/>
</dbReference>
<feature type="chain" id="PRO_5033009892" evidence="1">
    <location>
        <begin position="23"/>
        <end position="612"/>
    </location>
</feature>
<dbReference type="InterPro" id="IPR025178">
    <property type="entry name" value="Lnb_N"/>
</dbReference>
<feature type="domain" description="Lnb N-terminal periplasmic" evidence="2">
    <location>
        <begin position="123"/>
        <end position="283"/>
    </location>
</feature>
<feature type="signal peptide" evidence="1">
    <location>
        <begin position="1"/>
        <end position="22"/>
    </location>
</feature>
<organism evidence="5 6">
    <name type="scientific">Aquariibacter albus</name>
    <dbReference type="NCBI Taxonomy" id="2759899"/>
    <lineage>
        <taxon>Bacteria</taxon>
        <taxon>Pseudomonadati</taxon>
        <taxon>Pseudomonadota</taxon>
        <taxon>Betaproteobacteria</taxon>
        <taxon>Burkholderiales</taxon>
        <taxon>Sphaerotilaceae</taxon>
        <taxon>Aquariibacter</taxon>
    </lineage>
</organism>
<keyword evidence="1" id="KW-0732">Signal</keyword>
<keyword evidence="6" id="KW-1185">Reference proteome</keyword>
<reference evidence="5 6" key="1">
    <citation type="submission" date="2020-08" db="EMBL/GenBank/DDBJ databases">
        <title>Aquariorum lacteus gen. nov., sp. nov., a new member of the family Comamonadaceae, isolated from freshwater aquarium.</title>
        <authorList>
            <person name="Chun S.-J."/>
        </authorList>
    </citation>
    <scope>NUCLEOTIDE SEQUENCE [LARGE SCALE GENOMIC DNA]</scope>
    <source>
        <strain evidence="5 6">SJAQ100</strain>
    </source>
</reference>
<dbReference type="Pfam" id="PF25222">
    <property type="entry name" value="DUF7840"/>
    <property type="match status" value="1"/>
</dbReference>
<sequence>MTHATSGLRAAFLSLLGLQACAWPGLPWADPVRQAVPLEEAKRAADPMWHALLHLQAGQPQIQDPGFLLAAGPGWTPLRELRATLDLLAADPAARCRFPARARWLQVPDEDAGGSRIRCAELQEFLARAPATRIALVFAAENVRQPASIMGHLFLKLEGQTAAGASVSHAVSFFTDADDLNLPRLLYESLVTGKPGYFTLSPYVEAEQQYLVREQRSLWIYSLRLSPAERELLLLHLHELRQTRLTYFFQGYNCATLLKHVLALSRPDLLKRRDPWTTPKDVLKHADALGLIDEVETLAPPSWRIRELVDALPAADLARARREVLGDMPPAADAVPDAASFLGLKLQQAYAEALALQRPAARGAWSGRAAQRQEVLQSRYADYRIDLAPAKDPRVSPGDTQYGLGLEGGPQGWDLRLDLLPISHRRVDWQPAAAVETSLALLEFGLRQPLGRRGGPRLRRLGLYAMESLLPWDPLVGGLSGRFHMALDDEDPAVARPRLHGVLGGAIGLSARLHRDLDVYGLLGLDLLARGGVTVRPQQELGMVIRGAFRTKTLLTLTHHQGLSGATPSTTVLRWLQSVQLGPQWTVDLEARRSLAGEATRTQSLLQLRRIF</sequence>
<feature type="domain" description="DUF7843" evidence="4">
    <location>
        <begin position="45"/>
        <end position="106"/>
    </location>
</feature>
<name>A0A839HJF5_9BURK</name>
<gene>
    <name evidence="5" type="ORF">H4F90_12650</name>
</gene>
<evidence type="ECO:0000259" key="2">
    <source>
        <dbReference type="Pfam" id="PF13387"/>
    </source>
</evidence>
<dbReference type="Pfam" id="PF13387">
    <property type="entry name" value="Lnb_N"/>
    <property type="match status" value="1"/>
</dbReference>
<dbReference type="EMBL" id="JACIVI010000005">
    <property type="protein sequence ID" value="MBB1162827.1"/>
    <property type="molecule type" value="Genomic_DNA"/>
</dbReference>
<dbReference type="AlphaFoldDB" id="A0A839HJF5"/>
<evidence type="ECO:0000259" key="4">
    <source>
        <dbReference type="Pfam" id="PF25225"/>
    </source>
</evidence>